<evidence type="ECO:0000313" key="3">
    <source>
        <dbReference type="Proteomes" id="UP000555728"/>
    </source>
</evidence>
<accession>A0A7W6RZP8</accession>
<dbReference type="RefSeq" id="WP_184434748.1">
    <property type="nucleotide sequence ID" value="NZ_JACIGI010000014.1"/>
</dbReference>
<dbReference type="AlphaFoldDB" id="A0A7W6RZP8"/>
<dbReference type="EMBL" id="JACIGI010000014">
    <property type="protein sequence ID" value="MBB4286203.1"/>
    <property type="molecule type" value="Genomic_DNA"/>
</dbReference>
<gene>
    <name evidence="2" type="ORF">GGD88_001930</name>
</gene>
<proteinExistence type="predicted"/>
<feature type="compositionally biased region" description="Low complexity" evidence="1">
    <location>
        <begin position="126"/>
        <end position="135"/>
    </location>
</feature>
<protein>
    <submittedName>
        <fullName evidence="2">Uncharacterized protein</fullName>
    </submittedName>
</protein>
<name>A0A7W6RZP8_9PROT</name>
<feature type="region of interest" description="Disordered" evidence="1">
    <location>
        <begin position="121"/>
        <end position="171"/>
    </location>
</feature>
<feature type="compositionally biased region" description="Basic residues" evidence="1">
    <location>
        <begin position="148"/>
        <end position="163"/>
    </location>
</feature>
<sequence length="171" mass="18532">MRLYDQTLDAMRQILYSEGVFQAVKAGVEAAPDPALGLIEPIAQAAVRVLVSAREAGRPVTQDMMFAALVDTTREAVEAVEEIRGREMTEEQATNAFLEIVTRYADLAGRAGLIDPREAEARMAEMEGGAAPAPGRGAGQEPPPPSRAARRAGRARKRRRKGPPRQQQEAI</sequence>
<organism evidence="2 3">
    <name type="scientific">Roseospira goensis</name>
    <dbReference type="NCBI Taxonomy" id="391922"/>
    <lineage>
        <taxon>Bacteria</taxon>
        <taxon>Pseudomonadati</taxon>
        <taxon>Pseudomonadota</taxon>
        <taxon>Alphaproteobacteria</taxon>
        <taxon>Rhodospirillales</taxon>
        <taxon>Rhodospirillaceae</taxon>
        <taxon>Roseospira</taxon>
    </lineage>
</organism>
<dbReference type="Proteomes" id="UP000555728">
    <property type="component" value="Unassembled WGS sequence"/>
</dbReference>
<evidence type="ECO:0000313" key="2">
    <source>
        <dbReference type="EMBL" id="MBB4286203.1"/>
    </source>
</evidence>
<keyword evidence="3" id="KW-1185">Reference proteome</keyword>
<comment type="caution">
    <text evidence="2">The sequence shown here is derived from an EMBL/GenBank/DDBJ whole genome shotgun (WGS) entry which is preliminary data.</text>
</comment>
<evidence type="ECO:0000256" key="1">
    <source>
        <dbReference type="SAM" id="MobiDB-lite"/>
    </source>
</evidence>
<reference evidence="2 3" key="1">
    <citation type="submission" date="2020-08" db="EMBL/GenBank/DDBJ databases">
        <title>Genome sequencing of Purple Non-Sulfur Bacteria from various extreme environments.</title>
        <authorList>
            <person name="Mayer M."/>
        </authorList>
    </citation>
    <scope>NUCLEOTIDE SEQUENCE [LARGE SCALE GENOMIC DNA]</scope>
    <source>
        <strain evidence="2 3">JA135</strain>
    </source>
</reference>